<feature type="region of interest" description="Disordered" evidence="1">
    <location>
        <begin position="87"/>
        <end position="157"/>
    </location>
</feature>
<feature type="compositionally biased region" description="Low complexity" evidence="1">
    <location>
        <begin position="862"/>
        <end position="871"/>
    </location>
</feature>
<comment type="caution">
    <text evidence="2">The sequence shown here is derived from an EMBL/GenBank/DDBJ whole genome shotgun (WGS) entry which is preliminary data.</text>
</comment>
<evidence type="ECO:0000313" key="2">
    <source>
        <dbReference type="EMBL" id="PGG96633.1"/>
    </source>
</evidence>
<keyword evidence="3" id="KW-1185">Reference proteome</keyword>
<feature type="region of interest" description="Disordered" evidence="1">
    <location>
        <begin position="536"/>
        <end position="572"/>
    </location>
</feature>
<feature type="compositionally biased region" description="Low complexity" evidence="1">
    <location>
        <begin position="88"/>
        <end position="97"/>
    </location>
</feature>
<feature type="compositionally biased region" description="Polar residues" evidence="1">
    <location>
        <begin position="25"/>
        <end position="34"/>
    </location>
</feature>
<feature type="compositionally biased region" description="Low complexity" evidence="1">
    <location>
        <begin position="491"/>
        <end position="502"/>
    </location>
</feature>
<gene>
    <name evidence="2" type="ORF">AJ79_09506</name>
</gene>
<dbReference type="OrthoDB" id="5341904at2759"/>
<feature type="region of interest" description="Disordered" evidence="1">
    <location>
        <begin position="1"/>
        <end position="52"/>
    </location>
</feature>
<feature type="compositionally biased region" description="Polar residues" evidence="1">
    <location>
        <begin position="463"/>
        <end position="479"/>
    </location>
</feature>
<reference evidence="2 3" key="1">
    <citation type="submission" date="2017-10" db="EMBL/GenBank/DDBJ databases">
        <title>Comparative genomics in systemic dimorphic fungi from Ajellomycetaceae.</title>
        <authorList>
            <person name="Munoz J.F."/>
            <person name="Mcewen J.G."/>
            <person name="Clay O.K."/>
            <person name="Cuomo C.A."/>
        </authorList>
    </citation>
    <scope>NUCLEOTIDE SEQUENCE [LARGE SCALE GENOMIC DNA]</scope>
    <source>
        <strain evidence="2 3">UAMH5409</strain>
    </source>
</reference>
<dbReference type="AlphaFoldDB" id="A0A2B7WAR0"/>
<feature type="region of interest" description="Disordered" evidence="1">
    <location>
        <begin position="843"/>
        <end position="874"/>
    </location>
</feature>
<accession>A0A2B7WAR0</accession>
<proteinExistence type="predicted"/>
<name>A0A2B7WAR0_9EURO</name>
<protein>
    <submittedName>
        <fullName evidence="2">Uncharacterized protein</fullName>
    </submittedName>
</protein>
<feature type="compositionally biased region" description="Basic and acidic residues" evidence="1">
    <location>
        <begin position="734"/>
        <end position="744"/>
    </location>
</feature>
<evidence type="ECO:0000256" key="1">
    <source>
        <dbReference type="SAM" id="MobiDB-lite"/>
    </source>
</evidence>
<feature type="compositionally biased region" description="Basic residues" evidence="1">
    <location>
        <begin position="745"/>
        <end position="758"/>
    </location>
</feature>
<feature type="compositionally biased region" description="Polar residues" evidence="1">
    <location>
        <begin position="123"/>
        <end position="138"/>
    </location>
</feature>
<feature type="compositionally biased region" description="Low complexity" evidence="1">
    <location>
        <begin position="781"/>
        <end position="797"/>
    </location>
</feature>
<sequence>MGNTQSTQSTCSQRRSRPFNRLSKPPTNQSTNLLSPARDIDSITETPPLNLYGTCSPCSPWQDSRVARSPQLESPINVFLSAEPPSPLSLHPSHCSSQTVGEDGGTRSNFGGMMDELKRRLSRSGSQTRGSRFSQTPEMDQVDARDSQNIPGPARKIGNKKQERTFGLGVSSPDGIPSAENYRFSSIRRLSLNNSEKPLKSPKSLLQTIFSPRNTEQEGPAFSYWGPDGYGPFRRTSTDLFSYDMTDSSALRASTPSDLEYSHLGRLKLGSLRVVNGSASPAPSDRVPASIRRQSFPDLKSVHMDQHNSSGLLRSRSREWLDTYSSNNSRRACTHRSHFYPSTNGSATPRIDRTESPQRPEHGKCSGMTSNESIPSLPAFRLSWPMDPEAFFRAAPVSDSTKDHTVKSGALESVASRESCQAFQTTSKTDNVYSGVFEDEGMELIVAQKNQTIEHEDGHELSQGRSMGSSMRNSTSTLSGRKLYSLTKADSGYSSASSNRSSLRNKHPLAKMGDRSHALCKNSNVMSSGATKAIEECNETSVSRPISRRSSSPEAPPPVPRKDTPIIFKSPSSGRYPLSVSEEFITPRLPNVQANGRRMGHVRSHSYDIPKPTKLYDTQILSPLSVDGGLYSFLADSSPEQQQRSWLCSPGSPYNPLKGFEANRITLINKHDNNDVTESTIPNLYSASNRIQLPADSAHFFHPHPLQAHSLHRPQSMVNLNRSACLPEQCPDPQRQEQQEEQHRYRSLFRHRSRSKKRSTGDGDRTGFFVHRIASSKPKNAMSDAAPEPAPASKKAATLPVSSAIQTSPCPKLTGWPLSSPGTAIMDKPPATYPGSRLNNFSNNSARKHSRVPFIARQLPASSTSRNSSMSVRPKRSFVRLLEGRGEPLFCIGIPQPQSKDE</sequence>
<feature type="region of interest" description="Disordered" evidence="1">
    <location>
        <begin position="725"/>
        <end position="803"/>
    </location>
</feature>
<feature type="region of interest" description="Disordered" evidence="1">
    <location>
        <begin position="335"/>
        <end position="372"/>
    </location>
</feature>
<organism evidence="2 3">
    <name type="scientific">Helicocarpus griseus UAMH5409</name>
    <dbReference type="NCBI Taxonomy" id="1447875"/>
    <lineage>
        <taxon>Eukaryota</taxon>
        <taxon>Fungi</taxon>
        <taxon>Dikarya</taxon>
        <taxon>Ascomycota</taxon>
        <taxon>Pezizomycotina</taxon>
        <taxon>Eurotiomycetes</taxon>
        <taxon>Eurotiomycetidae</taxon>
        <taxon>Onygenales</taxon>
        <taxon>Ajellomycetaceae</taxon>
        <taxon>Helicocarpus</taxon>
    </lineage>
</organism>
<dbReference type="Proteomes" id="UP000223968">
    <property type="component" value="Unassembled WGS sequence"/>
</dbReference>
<evidence type="ECO:0000313" key="3">
    <source>
        <dbReference type="Proteomes" id="UP000223968"/>
    </source>
</evidence>
<feature type="compositionally biased region" description="Low complexity" evidence="1">
    <location>
        <begin position="1"/>
        <end position="13"/>
    </location>
</feature>
<feature type="compositionally biased region" description="Low complexity" evidence="1">
    <location>
        <begin position="541"/>
        <end position="553"/>
    </location>
</feature>
<feature type="compositionally biased region" description="Basic and acidic residues" evidence="1">
    <location>
        <begin position="453"/>
        <end position="462"/>
    </location>
</feature>
<feature type="compositionally biased region" description="Basic and acidic residues" evidence="1">
    <location>
        <begin position="350"/>
        <end position="364"/>
    </location>
</feature>
<feature type="region of interest" description="Disordered" evidence="1">
    <location>
        <begin position="453"/>
        <end position="513"/>
    </location>
</feature>
<dbReference type="EMBL" id="PDNB01000273">
    <property type="protein sequence ID" value="PGG96633.1"/>
    <property type="molecule type" value="Genomic_DNA"/>
</dbReference>